<gene>
    <name evidence="3" type="ORF">LCGC14_1318610</name>
</gene>
<dbReference type="InterPro" id="IPR026869">
    <property type="entry name" value="EgtC-like"/>
</dbReference>
<protein>
    <recommendedName>
        <fullName evidence="2">Glutamine amidotransferase type-2 domain-containing protein</fullName>
    </recommendedName>
</protein>
<dbReference type="PROSITE" id="PS51278">
    <property type="entry name" value="GATASE_TYPE_2"/>
    <property type="match status" value="1"/>
</dbReference>
<evidence type="ECO:0000313" key="3">
    <source>
        <dbReference type="EMBL" id="KKM82528.1"/>
    </source>
</evidence>
<dbReference type="CDD" id="cd00352">
    <property type="entry name" value="Gn_AT_II"/>
    <property type="match status" value="1"/>
</dbReference>
<proteinExistence type="predicted"/>
<dbReference type="InterPro" id="IPR017932">
    <property type="entry name" value="GATase_2_dom"/>
</dbReference>
<evidence type="ECO:0000256" key="1">
    <source>
        <dbReference type="ARBA" id="ARBA00022962"/>
    </source>
</evidence>
<sequence>MCQLTYASLNCPIINRIYIANQLLVNTDGVFHKDGFGIFHDWKMEKRLLAPSVLNNFGKILNEVITGNYPVMAHVRQATTTNGFKSVTLDHTHPFRNKNYVLAHNGTLEFKDTKKMRGKEYKNLIDSQIFLHRLSENRNKNKNRDKNFPQLLKLTMDEFRGKFAFIIFDIKQKRFYISRGRTAKLFISFLFRDKSEHVGFVVNTDREDLETALKLTVQNYSAMSGEELTTSRIEILKEESTFVTTELGLTKVEDIKETNIPVIQVTARGLLVPGSTGYYNAWGLEDAGGAQFIGASEQTVKEDKLIKEFLDEALRLNLTLEELDELFLCSLGTRILELKPDDLIHMQDDILPLLKKEWEISKRVEWLRIRDRYIDSLAPYDELGLQFPFMFNNIVTLREKWKEISENPIK</sequence>
<dbReference type="Gene3D" id="3.60.20.10">
    <property type="entry name" value="Glutamine Phosphoribosylpyrophosphate, subunit 1, domain 1"/>
    <property type="match status" value="1"/>
</dbReference>
<dbReference type="AlphaFoldDB" id="A0A0F9KKP9"/>
<keyword evidence="1" id="KW-0315">Glutamine amidotransferase</keyword>
<dbReference type="SUPFAM" id="SSF56235">
    <property type="entry name" value="N-terminal nucleophile aminohydrolases (Ntn hydrolases)"/>
    <property type="match status" value="1"/>
</dbReference>
<dbReference type="Pfam" id="PF13230">
    <property type="entry name" value="GATase_4"/>
    <property type="match status" value="1"/>
</dbReference>
<dbReference type="EMBL" id="LAZR01007849">
    <property type="protein sequence ID" value="KKM82528.1"/>
    <property type="molecule type" value="Genomic_DNA"/>
</dbReference>
<name>A0A0F9KKP9_9ZZZZ</name>
<comment type="caution">
    <text evidence="3">The sequence shown here is derived from an EMBL/GenBank/DDBJ whole genome shotgun (WGS) entry which is preliminary data.</text>
</comment>
<evidence type="ECO:0000259" key="2">
    <source>
        <dbReference type="PROSITE" id="PS51278"/>
    </source>
</evidence>
<dbReference type="InterPro" id="IPR029055">
    <property type="entry name" value="Ntn_hydrolases_N"/>
</dbReference>
<reference evidence="3" key="1">
    <citation type="journal article" date="2015" name="Nature">
        <title>Complex archaea that bridge the gap between prokaryotes and eukaryotes.</title>
        <authorList>
            <person name="Spang A."/>
            <person name="Saw J.H."/>
            <person name="Jorgensen S.L."/>
            <person name="Zaremba-Niedzwiedzka K."/>
            <person name="Martijn J."/>
            <person name="Lind A.E."/>
            <person name="van Eijk R."/>
            <person name="Schleper C."/>
            <person name="Guy L."/>
            <person name="Ettema T.J."/>
        </authorList>
    </citation>
    <scope>NUCLEOTIDE SEQUENCE</scope>
</reference>
<feature type="domain" description="Glutamine amidotransferase type-2" evidence="2">
    <location>
        <begin position="11"/>
        <end position="234"/>
    </location>
</feature>
<organism evidence="3">
    <name type="scientific">marine sediment metagenome</name>
    <dbReference type="NCBI Taxonomy" id="412755"/>
    <lineage>
        <taxon>unclassified sequences</taxon>
        <taxon>metagenomes</taxon>
        <taxon>ecological metagenomes</taxon>
    </lineage>
</organism>
<accession>A0A0F9KKP9</accession>